<dbReference type="Pfam" id="PF00578">
    <property type="entry name" value="AhpC-TSA"/>
    <property type="match status" value="1"/>
</dbReference>
<accession>A0A6N9PYC5</accession>
<dbReference type="RefSeq" id="WP_160645307.1">
    <property type="nucleotide sequence ID" value="NZ_SIJB01000015.1"/>
</dbReference>
<dbReference type="InterPro" id="IPR000866">
    <property type="entry name" value="AhpC/TSA"/>
</dbReference>
<keyword evidence="5" id="KW-1185">Reference proteome</keyword>
<reference evidence="4 5" key="1">
    <citation type="submission" date="2019-01" db="EMBL/GenBank/DDBJ databases">
        <title>Chengkuizengella sp. nov., isolated from deep-sea sediment of East Pacific Ocean.</title>
        <authorList>
            <person name="Yang J."/>
            <person name="Lai Q."/>
            <person name="Shao Z."/>
        </authorList>
    </citation>
    <scope>NUCLEOTIDE SEQUENCE [LARGE SCALE GENOMIC DNA]</scope>
    <source>
        <strain evidence="4 5">YPA3-1-1</strain>
    </source>
</reference>
<gene>
    <name evidence="4" type="ORF">ERL59_06085</name>
</gene>
<dbReference type="PANTHER" id="PTHR42852:SF13">
    <property type="entry name" value="PROTEIN DIPZ"/>
    <property type="match status" value="1"/>
</dbReference>
<dbReference type="AlphaFoldDB" id="A0A6N9PYC5"/>
<evidence type="ECO:0000256" key="2">
    <source>
        <dbReference type="SAM" id="Phobius"/>
    </source>
</evidence>
<dbReference type="InterPro" id="IPR050553">
    <property type="entry name" value="Thioredoxin_ResA/DsbE_sf"/>
</dbReference>
<dbReference type="PROSITE" id="PS00194">
    <property type="entry name" value="THIOREDOXIN_1"/>
    <property type="match status" value="1"/>
</dbReference>
<keyword evidence="2" id="KW-1133">Transmembrane helix</keyword>
<evidence type="ECO:0000256" key="1">
    <source>
        <dbReference type="ARBA" id="ARBA00023157"/>
    </source>
</evidence>
<dbReference type="EMBL" id="SIJB01000015">
    <property type="protein sequence ID" value="NBI28519.1"/>
    <property type="molecule type" value="Genomic_DNA"/>
</dbReference>
<evidence type="ECO:0000313" key="5">
    <source>
        <dbReference type="Proteomes" id="UP000448943"/>
    </source>
</evidence>
<dbReference type="Gene3D" id="3.40.30.10">
    <property type="entry name" value="Glutaredoxin"/>
    <property type="match status" value="1"/>
</dbReference>
<dbReference type="SUPFAM" id="SSF52833">
    <property type="entry name" value="Thioredoxin-like"/>
    <property type="match status" value="1"/>
</dbReference>
<dbReference type="GO" id="GO:0016209">
    <property type="term" value="F:antioxidant activity"/>
    <property type="evidence" value="ECO:0007669"/>
    <property type="project" value="InterPro"/>
</dbReference>
<evidence type="ECO:0000313" key="4">
    <source>
        <dbReference type="EMBL" id="NBI28519.1"/>
    </source>
</evidence>
<feature type="transmembrane region" description="Helical" evidence="2">
    <location>
        <begin position="7"/>
        <end position="25"/>
    </location>
</feature>
<dbReference type="InterPro" id="IPR036249">
    <property type="entry name" value="Thioredoxin-like_sf"/>
</dbReference>
<keyword evidence="1" id="KW-1015">Disulfide bond</keyword>
<dbReference type="Proteomes" id="UP000448943">
    <property type="component" value="Unassembled WGS sequence"/>
</dbReference>
<dbReference type="InterPro" id="IPR017937">
    <property type="entry name" value="Thioredoxin_CS"/>
</dbReference>
<feature type="domain" description="Thioredoxin" evidence="3">
    <location>
        <begin position="22"/>
        <end position="171"/>
    </location>
</feature>
<protein>
    <submittedName>
        <fullName evidence="4">TlpA family protein disulfide reductase</fullName>
    </submittedName>
</protein>
<dbReference type="OrthoDB" id="9809746at2"/>
<dbReference type="PROSITE" id="PS51352">
    <property type="entry name" value="THIOREDOXIN_2"/>
    <property type="match status" value="1"/>
</dbReference>
<proteinExistence type="predicted"/>
<dbReference type="CDD" id="cd02966">
    <property type="entry name" value="TlpA_like_family"/>
    <property type="match status" value="1"/>
</dbReference>
<name>A0A6N9PYC5_9BACL</name>
<keyword evidence="2" id="KW-0812">Transmembrane</keyword>
<organism evidence="4 5">
    <name type="scientific">Chengkuizengella marina</name>
    <dbReference type="NCBI Taxonomy" id="2507566"/>
    <lineage>
        <taxon>Bacteria</taxon>
        <taxon>Bacillati</taxon>
        <taxon>Bacillota</taxon>
        <taxon>Bacilli</taxon>
        <taxon>Bacillales</taxon>
        <taxon>Paenibacillaceae</taxon>
        <taxon>Chengkuizengella</taxon>
    </lineage>
</organism>
<dbReference type="InterPro" id="IPR013766">
    <property type="entry name" value="Thioredoxin_domain"/>
</dbReference>
<comment type="caution">
    <text evidence="4">The sequence shown here is derived from an EMBL/GenBank/DDBJ whole genome shotgun (WGS) entry which is preliminary data.</text>
</comment>
<evidence type="ECO:0000259" key="3">
    <source>
        <dbReference type="PROSITE" id="PS51352"/>
    </source>
</evidence>
<dbReference type="GO" id="GO:0016491">
    <property type="term" value="F:oxidoreductase activity"/>
    <property type="evidence" value="ECO:0007669"/>
    <property type="project" value="InterPro"/>
</dbReference>
<keyword evidence="2" id="KW-0472">Membrane</keyword>
<dbReference type="PANTHER" id="PTHR42852">
    <property type="entry name" value="THIOL:DISULFIDE INTERCHANGE PROTEIN DSBE"/>
    <property type="match status" value="1"/>
</dbReference>
<sequence>MNNLNKMISIVIVFLVAVLLTYIITNTMTSTELNSQVDGPQIELVDINESPFTVHFNEKPTVLLFFTSWCPYCNEDAPKIVELYEKYKDEVNVYGINLIYQDDLVEVKKYIDEHQIQYPILLDKTGEHYKNYGDFGFPSLYFIDQNGNTIDSIIGATDFEYIEQSFKYLIDNS</sequence>